<dbReference type="Proteomes" id="UP001179952">
    <property type="component" value="Unassembled WGS sequence"/>
</dbReference>
<reference evidence="2" key="2">
    <citation type="submission" date="2023-06" db="EMBL/GenBank/DDBJ databases">
        <authorList>
            <person name="Ma L."/>
            <person name="Liu K.-W."/>
            <person name="Li Z."/>
            <person name="Hsiao Y.-Y."/>
            <person name="Qi Y."/>
            <person name="Fu T."/>
            <person name="Tang G."/>
            <person name="Zhang D."/>
            <person name="Sun W.-H."/>
            <person name="Liu D.-K."/>
            <person name="Li Y."/>
            <person name="Chen G.-Z."/>
            <person name="Liu X.-D."/>
            <person name="Liao X.-Y."/>
            <person name="Jiang Y.-T."/>
            <person name="Yu X."/>
            <person name="Hao Y."/>
            <person name="Huang J."/>
            <person name="Zhao X.-W."/>
            <person name="Ke S."/>
            <person name="Chen Y.-Y."/>
            <person name="Wu W.-L."/>
            <person name="Hsu J.-L."/>
            <person name="Lin Y.-F."/>
            <person name="Huang M.-D."/>
            <person name="Li C.-Y."/>
            <person name="Huang L."/>
            <person name="Wang Z.-W."/>
            <person name="Zhao X."/>
            <person name="Zhong W.-Y."/>
            <person name="Peng D.-H."/>
            <person name="Ahmad S."/>
            <person name="Lan S."/>
            <person name="Zhang J.-S."/>
            <person name="Tsai W.-C."/>
            <person name="Van De Peer Y."/>
            <person name="Liu Z.-J."/>
        </authorList>
    </citation>
    <scope>NUCLEOTIDE SEQUENCE</scope>
    <source>
        <strain evidence="2">SCP</strain>
        <tissue evidence="2">Leaves</tissue>
    </source>
</reference>
<evidence type="ECO:0000313" key="2">
    <source>
        <dbReference type="EMBL" id="KAK1259336.1"/>
    </source>
</evidence>
<proteinExistence type="predicted"/>
<sequence length="128" mass="14647">MWGPTAEAAFSRSSSYRDGGGTEDDEEALRWAAIERLPTFSRVRRGIYRSEAGEGPEVIDVAEGLEIRERRRVVLERVVADVGDAEMFLARMRQRFDDQERSQDDAIVGSSKFWEDYFAFGSCRKAWT</sequence>
<name>A0AAV9A546_ACOGR</name>
<dbReference type="AlphaFoldDB" id="A0AAV9A546"/>
<organism evidence="2 3">
    <name type="scientific">Acorus gramineus</name>
    <name type="common">Dwarf sweet flag</name>
    <dbReference type="NCBI Taxonomy" id="55184"/>
    <lineage>
        <taxon>Eukaryota</taxon>
        <taxon>Viridiplantae</taxon>
        <taxon>Streptophyta</taxon>
        <taxon>Embryophyta</taxon>
        <taxon>Tracheophyta</taxon>
        <taxon>Spermatophyta</taxon>
        <taxon>Magnoliopsida</taxon>
        <taxon>Liliopsida</taxon>
        <taxon>Acoraceae</taxon>
        <taxon>Acorus</taxon>
    </lineage>
</organism>
<feature type="region of interest" description="Disordered" evidence="1">
    <location>
        <begin position="1"/>
        <end position="23"/>
    </location>
</feature>
<protein>
    <submittedName>
        <fullName evidence="2">ABC transporter G family member 32</fullName>
    </submittedName>
</protein>
<accession>A0AAV9A546</accession>
<evidence type="ECO:0000313" key="3">
    <source>
        <dbReference type="Proteomes" id="UP001179952"/>
    </source>
</evidence>
<evidence type="ECO:0000256" key="1">
    <source>
        <dbReference type="SAM" id="MobiDB-lite"/>
    </source>
</evidence>
<reference evidence="2" key="1">
    <citation type="journal article" date="2023" name="Nat. Commun.">
        <title>Diploid and tetraploid genomes of Acorus and the evolution of monocots.</title>
        <authorList>
            <person name="Ma L."/>
            <person name="Liu K.W."/>
            <person name="Li Z."/>
            <person name="Hsiao Y.Y."/>
            <person name="Qi Y."/>
            <person name="Fu T."/>
            <person name="Tang G.D."/>
            <person name="Zhang D."/>
            <person name="Sun W.H."/>
            <person name="Liu D.K."/>
            <person name="Li Y."/>
            <person name="Chen G.Z."/>
            <person name="Liu X.D."/>
            <person name="Liao X.Y."/>
            <person name="Jiang Y.T."/>
            <person name="Yu X."/>
            <person name="Hao Y."/>
            <person name="Huang J."/>
            <person name="Zhao X.W."/>
            <person name="Ke S."/>
            <person name="Chen Y.Y."/>
            <person name="Wu W.L."/>
            <person name="Hsu J.L."/>
            <person name="Lin Y.F."/>
            <person name="Huang M.D."/>
            <person name="Li C.Y."/>
            <person name="Huang L."/>
            <person name="Wang Z.W."/>
            <person name="Zhao X."/>
            <person name="Zhong W.Y."/>
            <person name="Peng D.H."/>
            <person name="Ahmad S."/>
            <person name="Lan S."/>
            <person name="Zhang J.S."/>
            <person name="Tsai W.C."/>
            <person name="Van de Peer Y."/>
            <person name="Liu Z.J."/>
        </authorList>
    </citation>
    <scope>NUCLEOTIDE SEQUENCE</scope>
    <source>
        <strain evidence="2">SCP</strain>
    </source>
</reference>
<comment type="caution">
    <text evidence="2">The sequence shown here is derived from an EMBL/GenBank/DDBJ whole genome shotgun (WGS) entry which is preliminary data.</text>
</comment>
<keyword evidence="3" id="KW-1185">Reference proteome</keyword>
<dbReference type="EMBL" id="JAUJYN010000012">
    <property type="protein sequence ID" value="KAK1259336.1"/>
    <property type="molecule type" value="Genomic_DNA"/>
</dbReference>
<gene>
    <name evidence="2" type="ORF">QJS04_geneDACA005548</name>
</gene>